<keyword evidence="3" id="KW-1185">Reference proteome</keyword>
<evidence type="ECO:0000313" key="3">
    <source>
        <dbReference type="Proteomes" id="UP000054166"/>
    </source>
</evidence>
<dbReference type="EMBL" id="KN832971">
    <property type="protein sequence ID" value="KIM91327.1"/>
    <property type="molecule type" value="Genomic_DNA"/>
</dbReference>
<evidence type="ECO:0000313" key="2">
    <source>
        <dbReference type="EMBL" id="KIM91327.1"/>
    </source>
</evidence>
<dbReference type="Proteomes" id="UP000054166">
    <property type="component" value="Unassembled WGS sequence"/>
</dbReference>
<dbReference type="OrthoDB" id="2627597at2759"/>
<dbReference type="InParanoid" id="A0A0C3CNL5"/>
<reference evidence="2 3" key="1">
    <citation type="submission" date="2014-04" db="EMBL/GenBank/DDBJ databases">
        <authorList>
            <consortium name="DOE Joint Genome Institute"/>
            <person name="Kuo A."/>
            <person name="Tarkka M."/>
            <person name="Buscot F."/>
            <person name="Kohler A."/>
            <person name="Nagy L.G."/>
            <person name="Floudas D."/>
            <person name="Copeland A."/>
            <person name="Barry K.W."/>
            <person name="Cichocki N."/>
            <person name="Veneault-Fourrey C."/>
            <person name="LaButti K."/>
            <person name="Lindquist E.A."/>
            <person name="Lipzen A."/>
            <person name="Lundell T."/>
            <person name="Morin E."/>
            <person name="Murat C."/>
            <person name="Sun H."/>
            <person name="Tunlid A."/>
            <person name="Henrissat B."/>
            <person name="Grigoriev I.V."/>
            <person name="Hibbett D.S."/>
            <person name="Martin F."/>
            <person name="Nordberg H.P."/>
            <person name="Cantor M.N."/>
            <person name="Hua S.X."/>
        </authorList>
    </citation>
    <scope>NUCLEOTIDE SEQUENCE [LARGE SCALE GENOMIC DNA]</scope>
    <source>
        <strain evidence="2 3">F 1598</strain>
    </source>
</reference>
<evidence type="ECO:0000259" key="1">
    <source>
        <dbReference type="Pfam" id="PF07718"/>
    </source>
</evidence>
<reference evidence="3" key="2">
    <citation type="submission" date="2015-01" db="EMBL/GenBank/DDBJ databases">
        <title>Evolutionary Origins and Diversification of the Mycorrhizal Mutualists.</title>
        <authorList>
            <consortium name="DOE Joint Genome Institute"/>
            <consortium name="Mycorrhizal Genomics Consortium"/>
            <person name="Kohler A."/>
            <person name="Kuo A."/>
            <person name="Nagy L.G."/>
            <person name="Floudas D."/>
            <person name="Copeland A."/>
            <person name="Barry K.W."/>
            <person name="Cichocki N."/>
            <person name="Veneault-Fourrey C."/>
            <person name="LaButti K."/>
            <person name="Lindquist E.A."/>
            <person name="Lipzen A."/>
            <person name="Lundell T."/>
            <person name="Morin E."/>
            <person name="Murat C."/>
            <person name="Riley R."/>
            <person name="Ohm R."/>
            <person name="Sun H."/>
            <person name="Tunlid A."/>
            <person name="Henrissat B."/>
            <person name="Grigoriev I.V."/>
            <person name="Hibbett D.S."/>
            <person name="Martin F."/>
        </authorList>
    </citation>
    <scope>NUCLEOTIDE SEQUENCE [LARGE SCALE GENOMIC DNA]</scope>
    <source>
        <strain evidence="3">F 1598</strain>
    </source>
</reference>
<dbReference type="STRING" id="765440.A0A0C3CNL5"/>
<dbReference type="GO" id="GO:0006888">
    <property type="term" value="P:endoplasmic reticulum to Golgi vesicle-mediated transport"/>
    <property type="evidence" value="ECO:0007669"/>
    <property type="project" value="TreeGrafter"/>
</dbReference>
<dbReference type="AlphaFoldDB" id="A0A0C3CNL5"/>
<sequence>MTSIIRVEQSKFVTVPIDEDSHERILNCIQTPSELEATPAVHESFLKDTKAAPRCLAKAVEWKDAESTKAFLKKLTDHAINYDEDIGKATGSTEISYTILVTFRSSPFAGSPDPISYVKMHEFNIMLDVLLVNQTLNTLQNLCLDFTTLGDLKLVELPGVYTNTPLLPRVPEHQSNDQGPLFSRLFL</sequence>
<name>A0A0C3CNL5_PILCF</name>
<dbReference type="HOGENOM" id="CLU_1448226_0_0_1"/>
<dbReference type="GO" id="GO:0006886">
    <property type="term" value="P:intracellular protein transport"/>
    <property type="evidence" value="ECO:0007669"/>
    <property type="project" value="InterPro"/>
</dbReference>
<organism evidence="2 3">
    <name type="scientific">Piloderma croceum (strain F 1598)</name>
    <dbReference type="NCBI Taxonomy" id="765440"/>
    <lineage>
        <taxon>Eukaryota</taxon>
        <taxon>Fungi</taxon>
        <taxon>Dikarya</taxon>
        <taxon>Basidiomycota</taxon>
        <taxon>Agaricomycotina</taxon>
        <taxon>Agaricomycetes</taxon>
        <taxon>Agaricomycetidae</taxon>
        <taxon>Atheliales</taxon>
        <taxon>Atheliaceae</taxon>
        <taxon>Piloderma</taxon>
    </lineage>
</organism>
<gene>
    <name evidence="2" type="ORF">PILCRDRAFT_542</name>
</gene>
<feature type="domain" description="Coatomer beta subunit C-terminal" evidence="1">
    <location>
        <begin position="77"/>
        <end position="163"/>
    </location>
</feature>
<dbReference type="GO" id="GO:0030126">
    <property type="term" value="C:COPI vesicle coat"/>
    <property type="evidence" value="ECO:0007669"/>
    <property type="project" value="InterPro"/>
</dbReference>
<dbReference type="GO" id="GO:0005198">
    <property type="term" value="F:structural molecule activity"/>
    <property type="evidence" value="ECO:0007669"/>
    <property type="project" value="InterPro"/>
</dbReference>
<dbReference type="PANTHER" id="PTHR10635:SF0">
    <property type="entry name" value="COATOMER SUBUNIT BETA"/>
    <property type="match status" value="1"/>
</dbReference>
<dbReference type="Pfam" id="PF07718">
    <property type="entry name" value="Coatamer_beta_C"/>
    <property type="match status" value="1"/>
</dbReference>
<dbReference type="InterPro" id="IPR016460">
    <property type="entry name" value="COPB1"/>
</dbReference>
<dbReference type="PANTHER" id="PTHR10635">
    <property type="entry name" value="COATOMER SUBUNIT BETA"/>
    <property type="match status" value="1"/>
</dbReference>
<dbReference type="InterPro" id="IPR011710">
    <property type="entry name" value="Coatomer_bsu_C"/>
</dbReference>
<proteinExistence type="predicted"/>
<dbReference type="GO" id="GO:0006891">
    <property type="term" value="P:intra-Golgi vesicle-mediated transport"/>
    <property type="evidence" value="ECO:0007669"/>
    <property type="project" value="TreeGrafter"/>
</dbReference>
<protein>
    <recommendedName>
        <fullName evidence="1">Coatomer beta subunit C-terminal domain-containing protein</fullName>
    </recommendedName>
</protein>
<accession>A0A0C3CNL5</accession>